<dbReference type="Proteomes" id="UP000183971">
    <property type="component" value="Unassembled WGS sequence"/>
</dbReference>
<feature type="transmembrane region" description="Helical" evidence="6">
    <location>
        <begin position="205"/>
        <end position="223"/>
    </location>
</feature>
<keyword evidence="9" id="KW-1185">Reference proteome</keyword>
<keyword evidence="3 6" id="KW-1133">Transmembrane helix</keyword>
<comment type="subcellular location">
    <subcellularLocation>
        <location evidence="1">Membrane</location>
        <topology evidence="1">Multi-pass membrane protein</topology>
    </subcellularLocation>
</comment>
<sequence length="367" mass="40565">MISEDIPSESNAVLIYAPSVAFFVVTPIFILFRFWSRVARRSSLGWDDTTIIISFFSALTVQTVMVVSCSYGFGRHIETLTTDDKLMALKLFYVAQIFYKLTANLAKISILLLYLRIFIQKWFRRCCNTLIGTIACHMSIASALSIWQCQPLRGAWDKSIQSTCISLNKNWHANAGFSIGTDTLILMLPMQPIWISQLPVAHKRALMIVLTMGGGVVIVTSIVRMTTLDLATKTLDTTFEISSTMWTIIEQNLAIICTCLPMCRIPIAIILPSCFPNSNSNKSSHSVSQRIDGTRVQTGAWNPYVGPRSAQGLIRSVVLPNDEASEAVILGSLERTDTPSTLASAAGVIRKTVEYGVTYEAHPEANP</sequence>
<evidence type="ECO:0000256" key="2">
    <source>
        <dbReference type="ARBA" id="ARBA00022692"/>
    </source>
</evidence>
<comment type="caution">
    <text evidence="8">The sequence shown here is derived from an EMBL/GenBank/DDBJ whole genome shotgun (WGS) entry which is preliminary data.</text>
</comment>
<keyword evidence="4 6" id="KW-0472">Membrane</keyword>
<organism evidence="8 9">
    <name type="scientific">Fusarium proliferatum (strain ET1)</name>
    <name type="common">Orchid endophyte fungus</name>
    <dbReference type="NCBI Taxonomy" id="1227346"/>
    <lineage>
        <taxon>Eukaryota</taxon>
        <taxon>Fungi</taxon>
        <taxon>Dikarya</taxon>
        <taxon>Ascomycota</taxon>
        <taxon>Pezizomycotina</taxon>
        <taxon>Sordariomycetes</taxon>
        <taxon>Hypocreomycetidae</taxon>
        <taxon>Hypocreales</taxon>
        <taxon>Nectriaceae</taxon>
        <taxon>Fusarium</taxon>
        <taxon>Fusarium fujikuroi species complex</taxon>
    </lineage>
</organism>
<proteinExistence type="inferred from homology"/>
<dbReference type="PANTHER" id="PTHR33048:SF55">
    <property type="entry name" value="INTEGRAL MEMBRANE PROTEIN"/>
    <property type="match status" value="1"/>
</dbReference>
<evidence type="ECO:0000259" key="7">
    <source>
        <dbReference type="Pfam" id="PF20684"/>
    </source>
</evidence>
<keyword evidence="2 6" id="KW-0812">Transmembrane</keyword>
<feature type="transmembrane region" description="Helical" evidence="6">
    <location>
        <begin position="12"/>
        <end position="32"/>
    </location>
</feature>
<feature type="transmembrane region" description="Helical" evidence="6">
    <location>
        <begin position="93"/>
        <end position="115"/>
    </location>
</feature>
<reference evidence="9" key="1">
    <citation type="journal article" date="2016" name="Genome Biol. Evol.">
        <title>Comparative 'omics' of the Fusarium fujikuroi species complex highlights differences in genetic potential and metabolite synthesis.</title>
        <authorList>
            <person name="Niehaus E.-M."/>
            <person name="Muensterkoetter M."/>
            <person name="Proctor R.H."/>
            <person name="Brown D.W."/>
            <person name="Sharon A."/>
            <person name="Idan Y."/>
            <person name="Oren-Young L."/>
            <person name="Sieber C.M."/>
            <person name="Novak O."/>
            <person name="Pencik A."/>
            <person name="Tarkowska D."/>
            <person name="Hromadova K."/>
            <person name="Freeman S."/>
            <person name="Maymon M."/>
            <person name="Elazar M."/>
            <person name="Youssef S.A."/>
            <person name="El-Shabrawy E.S.M."/>
            <person name="Shalaby A.B.A."/>
            <person name="Houterman P."/>
            <person name="Brock N.L."/>
            <person name="Burkhardt I."/>
            <person name="Tsavkelova E.A."/>
            <person name="Dickschat J.S."/>
            <person name="Galuszka P."/>
            <person name="Gueldener U."/>
            <person name="Tudzynski B."/>
        </authorList>
    </citation>
    <scope>NUCLEOTIDE SEQUENCE [LARGE SCALE GENOMIC DNA]</scope>
    <source>
        <strain evidence="9">ET1</strain>
    </source>
</reference>
<evidence type="ECO:0000256" key="3">
    <source>
        <dbReference type="ARBA" id="ARBA00022989"/>
    </source>
</evidence>
<evidence type="ECO:0000256" key="4">
    <source>
        <dbReference type="ARBA" id="ARBA00023136"/>
    </source>
</evidence>
<dbReference type="RefSeq" id="XP_031075503.1">
    <property type="nucleotide sequence ID" value="XM_031220536.1"/>
</dbReference>
<dbReference type="VEuPathDB" id="FungiDB:FPRO_00969"/>
<evidence type="ECO:0000313" key="8">
    <source>
        <dbReference type="EMBL" id="CZR34910.1"/>
    </source>
</evidence>
<dbReference type="Pfam" id="PF20684">
    <property type="entry name" value="Fung_rhodopsin"/>
    <property type="match status" value="1"/>
</dbReference>
<comment type="similarity">
    <text evidence="5">Belongs to the SAT4 family.</text>
</comment>
<accession>A0A1L7V6K2</accession>
<protein>
    <submittedName>
        <fullName evidence="8">Related to integral membrane protein</fullName>
    </submittedName>
</protein>
<evidence type="ECO:0000313" key="9">
    <source>
        <dbReference type="Proteomes" id="UP000183971"/>
    </source>
</evidence>
<evidence type="ECO:0000256" key="6">
    <source>
        <dbReference type="SAM" id="Phobius"/>
    </source>
</evidence>
<dbReference type="AlphaFoldDB" id="A0A1L7V6K2"/>
<dbReference type="GeneID" id="42045857"/>
<feature type="domain" description="Rhodopsin" evidence="7">
    <location>
        <begin position="32"/>
        <end position="267"/>
    </location>
</feature>
<dbReference type="InterPro" id="IPR049326">
    <property type="entry name" value="Rhodopsin_dom_fungi"/>
</dbReference>
<gene>
    <name evidence="8" type="ORF">FPRO_00969</name>
</gene>
<dbReference type="GO" id="GO:0016020">
    <property type="term" value="C:membrane"/>
    <property type="evidence" value="ECO:0007669"/>
    <property type="project" value="UniProtKB-SubCell"/>
</dbReference>
<evidence type="ECO:0000256" key="5">
    <source>
        <dbReference type="ARBA" id="ARBA00038359"/>
    </source>
</evidence>
<dbReference type="PANTHER" id="PTHR33048">
    <property type="entry name" value="PTH11-LIKE INTEGRAL MEMBRANE PROTEIN (AFU_ORTHOLOGUE AFUA_5G11245)"/>
    <property type="match status" value="1"/>
</dbReference>
<evidence type="ECO:0000256" key="1">
    <source>
        <dbReference type="ARBA" id="ARBA00004141"/>
    </source>
</evidence>
<feature type="transmembrane region" description="Helical" evidence="6">
    <location>
        <begin position="52"/>
        <end position="73"/>
    </location>
</feature>
<dbReference type="EMBL" id="FJOF01000001">
    <property type="protein sequence ID" value="CZR34910.1"/>
    <property type="molecule type" value="Genomic_DNA"/>
</dbReference>
<dbReference type="InterPro" id="IPR052337">
    <property type="entry name" value="SAT4-like"/>
</dbReference>
<name>A0A1L7V6K2_FUSPR</name>